<dbReference type="Proteomes" id="UP000474957">
    <property type="component" value="Unassembled WGS sequence"/>
</dbReference>
<evidence type="ECO:0000313" key="1">
    <source>
        <dbReference type="EMBL" id="MSU90002.1"/>
    </source>
</evidence>
<name>A0A6L5Z1N8_9RHOB</name>
<reference evidence="1 2" key="1">
    <citation type="submission" date="2019-10" db="EMBL/GenBank/DDBJ databases">
        <title>Cognatihalovulum marinum gen. nov. sp. nov., a new member of the family Rhodobacteraceae isolated from deep seawater of the Northwest Indian Ocean.</title>
        <authorList>
            <person name="Ruan C."/>
            <person name="Wang J."/>
            <person name="Zheng X."/>
            <person name="Song L."/>
            <person name="Zhu Y."/>
            <person name="Huang Y."/>
            <person name="Lu Z."/>
            <person name="Du W."/>
            <person name="Huang L."/>
            <person name="Dai X."/>
        </authorList>
    </citation>
    <scope>NUCLEOTIDE SEQUENCE [LARGE SCALE GENOMIC DNA]</scope>
    <source>
        <strain evidence="1 2">2CG4</strain>
    </source>
</reference>
<dbReference type="AlphaFoldDB" id="A0A6L5Z1N8"/>
<dbReference type="EMBL" id="WIND01000006">
    <property type="protein sequence ID" value="MSU90002.1"/>
    <property type="molecule type" value="Genomic_DNA"/>
</dbReference>
<dbReference type="RefSeq" id="WP_154446488.1">
    <property type="nucleotide sequence ID" value="NZ_WIND01000006.1"/>
</dbReference>
<proteinExistence type="predicted"/>
<organism evidence="1 2">
    <name type="scientific">Halovulum marinum</name>
    <dbReference type="NCBI Taxonomy" id="2662447"/>
    <lineage>
        <taxon>Bacteria</taxon>
        <taxon>Pseudomonadati</taxon>
        <taxon>Pseudomonadota</taxon>
        <taxon>Alphaproteobacteria</taxon>
        <taxon>Rhodobacterales</taxon>
        <taxon>Paracoccaceae</taxon>
        <taxon>Halovulum</taxon>
    </lineage>
</organism>
<accession>A0A6L5Z1N8</accession>
<evidence type="ECO:0000313" key="2">
    <source>
        <dbReference type="Proteomes" id="UP000474957"/>
    </source>
</evidence>
<comment type="caution">
    <text evidence="1">The sequence shown here is derived from an EMBL/GenBank/DDBJ whole genome shotgun (WGS) entry which is preliminary data.</text>
</comment>
<keyword evidence="2" id="KW-1185">Reference proteome</keyword>
<protein>
    <submittedName>
        <fullName evidence="1">Uncharacterized protein</fullName>
    </submittedName>
</protein>
<sequence length="88" mass="9411">MKGDLDIDPRGLLHEAYRIDGIGGADCRTIFLDWALGLPAGQDPAQAVRQAHAHYAPAHPDHPMTRVLAEGLAPAPGRRRGGRAGRGR</sequence>
<gene>
    <name evidence="1" type="ORF">GE300_10310</name>
</gene>